<accession>A0A2H9THD4</accession>
<feature type="compositionally biased region" description="Basic residues" evidence="7">
    <location>
        <begin position="9"/>
        <end position="18"/>
    </location>
</feature>
<dbReference type="Proteomes" id="UP000240830">
    <property type="component" value="Unassembled WGS sequence"/>
</dbReference>
<keyword evidence="9" id="KW-1185">Reference proteome</keyword>
<dbReference type="Pfam" id="PF03998">
    <property type="entry name" value="Utp11"/>
    <property type="match status" value="1"/>
</dbReference>
<dbReference type="EMBL" id="MTSL01000189">
    <property type="protein sequence ID" value="PJF17146.1"/>
    <property type="molecule type" value="Genomic_DNA"/>
</dbReference>
<dbReference type="PIRSF" id="PIRSF015952">
    <property type="entry name" value="U3snoRNP11"/>
    <property type="match status" value="1"/>
</dbReference>
<keyword evidence="4 6" id="KW-0698">rRNA processing</keyword>
<gene>
    <name evidence="8" type="ORF">PSACC_03049</name>
</gene>
<dbReference type="STRING" id="1246581.A0A2H9THD4"/>
<dbReference type="PANTHER" id="PTHR12838">
    <property type="entry name" value="U3 SMALL NUCLEOLAR RNA-ASSOCIATED PROTEIN 11"/>
    <property type="match status" value="1"/>
</dbReference>
<evidence type="ECO:0000313" key="9">
    <source>
        <dbReference type="Proteomes" id="UP000240830"/>
    </source>
</evidence>
<comment type="subcellular location">
    <subcellularLocation>
        <location evidence="2 6">Nucleus</location>
        <location evidence="2 6">Nucleolus</location>
    </subcellularLocation>
</comment>
<proteinExistence type="inferred from homology"/>
<dbReference type="GO" id="GO:0006364">
    <property type="term" value="P:rRNA processing"/>
    <property type="evidence" value="ECO:0007669"/>
    <property type="project" value="UniProtKB-UniRule"/>
</dbReference>
<feature type="region of interest" description="Disordered" evidence="7">
    <location>
        <begin position="1"/>
        <end position="23"/>
    </location>
</feature>
<comment type="function">
    <text evidence="1 6">Involved in nucleolar processing of pre-18S ribosomal RNA.</text>
</comment>
<keyword evidence="5 6" id="KW-0539">Nucleus</keyword>
<reference evidence="8 9" key="1">
    <citation type="submission" date="2016-10" db="EMBL/GenBank/DDBJ databases">
        <title>The genome of Paramicrosporidium saccamoebae is the missing link in understanding Cryptomycota and Microsporidia evolution.</title>
        <authorList>
            <person name="Quandt C.A."/>
            <person name="Beaudet D."/>
            <person name="Corsaro D."/>
            <person name="Michel R."/>
            <person name="Corradi N."/>
            <person name="James T."/>
        </authorList>
    </citation>
    <scope>NUCLEOTIDE SEQUENCE [LARGE SCALE GENOMIC DNA]</scope>
    <source>
        <strain evidence="8 9">KSL3</strain>
    </source>
</reference>
<comment type="subunit">
    <text evidence="6">Component of the ribosomal small subunit (SSU) processome.</text>
</comment>
<evidence type="ECO:0000256" key="2">
    <source>
        <dbReference type="ARBA" id="ARBA00004604"/>
    </source>
</evidence>
<organism evidence="8 9">
    <name type="scientific">Paramicrosporidium saccamoebae</name>
    <dbReference type="NCBI Taxonomy" id="1246581"/>
    <lineage>
        <taxon>Eukaryota</taxon>
        <taxon>Fungi</taxon>
        <taxon>Fungi incertae sedis</taxon>
        <taxon>Cryptomycota</taxon>
        <taxon>Cryptomycota incertae sedis</taxon>
        <taxon>Paramicrosporidium</taxon>
    </lineage>
</organism>
<dbReference type="PANTHER" id="PTHR12838:SF0">
    <property type="entry name" value="U3 SMALL NUCLEOLAR RNA-ASSOCIATED PROTEIN 11-RELATED"/>
    <property type="match status" value="1"/>
</dbReference>
<comment type="caution">
    <text evidence="8">The sequence shown here is derived from an EMBL/GenBank/DDBJ whole genome shotgun (WGS) entry which is preliminary data.</text>
</comment>
<dbReference type="GO" id="GO:0032040">
    <property type="term" value="C:small-subunit processome"/>
    <property type="evidence" value="ECO:0007669"/>
    <property type="project" value="UniProtKB-UniRule"/>
</dbReference>
<evidence type="ECO:0000256" key="4">
    <source>
        <dbReference type="ARBA" id="ARBA00022552"/>
    </source>
</evidence>
<protein>
    <recommendedName>
        <fullName evidence="6">U3 small nucleolar RNA-associated protein 11</fullName>
        <shortName evidence="6">U3 snoRNA-associated protein 11</shortName>
    </recommendedName>
</protein>
<evidence type="ECO:0000313" key="8">
    <source>
        <dbReference type="EMBL" id="PJF17146.1"/>
    </source>
</evidence>
<dbReference type="OrthoDB" id="29058at2759"/>
<dbReference type="AlphaFoldDB" id="A0A2H9THD4"/>
<comment type="similarity">
    <text evidence="3 6">Belongs to the UTP11 family.</text>
</comment>
<evidence type="ECO:0000256" key="3">
    <source>
        <dbReference type="ARBA" id="ARBA00008105"/>
    </source>
</evidence>
<dbReference type="InterPro" id="IPR007144">
    <property type="entry name" value="SSU_processome_Utp11"/>
</dbReference>
<name>A0A2H9THD4_9FUNG</name>
<evidence type="ECO:0000256" key="6">
    <source>
        <dbReference type="PIRNR" id="PIRNR015952"/>
    </source>
</evidence>
<evidence type="ECO:0000256" key="5">
    <source>
        <dbReference type="ARBA" id="ARBA00023242"/>
    </source>
</evidence>
<evidence type="ECO:0000256" key="1">
    <source>
        <dbReference type="ARBA" id="ARBA00004099"/>
    </source>
</evidence>
<sequence length="244" mass="28270">MGLGERAFKKALHTRTHRERSQPAGRAKLGILEKHKDYVLRARDYHRKQDTLKALRVRASHRNPDEFHFGMIKSRVVKGRHRQDATEKAKSVPAEMLKLMKTQDVGYIVLQKNANKKKLTAIQQEVAVAEAIKQGPSARQHIFFAEDHTERAELLHKIASTPLAPPKEEPERDMLDELDATPAEKTLRRKHQVLIARQNRVEKLEKLEHKMRLDRMVLAKGKKTKIGTDEYGFAKFKWAVERKK</sequence>
<evidence type="ECO:0000256" key="7">
    <source>
        <dbReference type="SAM" id="MobiDB-lite"/>
    </source>
</evidence>